<dbReference type="OrthoDB" id="32523at2"/>
<feature type="domain" description="HTH marR-type" evidence="4">
    <location>
        <begin position="23"/>
        <end position="156"/>
    </location>
</feature>
<sequence length="165" mass="18648">MADHVAHLLAQWQQQRPELDCTPMAVIARIGRANRFLEPPVLKVIKDFTLSRIEFDILATLRRANKALTPTQLYKETLLSSGTMSTKLEGLVERGLVERLSHNQDRRSCLVQLTQTGVDLINEALEAHLDNEARLLQSLSKDEQLLLAKLLGKLLVDLEKDNDTK</sequence>
<name>A0A501WL62_9GAMM</name>
<dbReference type="Gene3D" id="1.10.10.10">
    <property type="entry name" value="Winged helix-like DNA-binding domain superfamily/Winged helix DNA-binding domain"/>
    <property type="match status" value="1"/>
</dbReference>
<dbReference type="InterPro" id="IPR036388">
    <property type="entry name" value="WH-like_DNA-bd_sf"/>
</dbReference>
<dbReference type="EMBL" id="VFRR01000028">
    <property type="protein sequence ID" value="TPE48884.1"/>
    <property type="molecule type" value="Genomic_DNA"/>
</dbReference>
<gene>
    <name evidence="5" type="ORF">FJM67_12710</name>
</gene>
<evidence type="ECO:0000256" key="1">
    <source>
        <dbReference type="ARBA" id="ARBA00023015"/>
    </source>
</evidence>
<dbReference type="GO" id="GO:0003677">
    <property type="term" value="F:DNA binding"/>
    <property type="evidence" value="ECO:0007669"/>
    <property type="project" value="UniProtKB-KW"/>
</dbReference>
<evidence type="ECO:0000313" key="6">
    <source>
        <dbReference type="Proteomes" id="UP000315901"/>
    </source>
</evidence>
<evidence type="ECO:0000256" key="2">
    <source>
        <dbReference type="ARBA" id="ARBA00023125"/>
    </source>
</evidence>
<dbReference type="PANTHER" id="PTHR42756">
    <property type="entry name" value="TRANSCRIPTIONAL REGULATOR, MARR"/>
    <property type="match status" value="1"/>
</dbReference>
<dbReference type="Proteomes" id="UP000315901">
    <property type="component" value="Unassembled WGS sequence"/>
</dbReference>
<reference evidence="5 6" key="1">
    <citation type="submission" date="2019-06" db="EMBL/GenBank/DDBJ databases">
        <title>A novel bacterium of genus Marinomonas, isolated from coastal sand.</title>
        <authorList>
            <person name="Huang H."/>
            <person name="Mo K."/>
            <person name="Hu Y."/>
        </authorList>
    </citation>
    <scope>NUCLEOTIDE SEQUENCE [LARGE SCALE GENOMIC DNA]</scope>
    <source>
        <strain evidence="5 6">HB171799</strain>
    </source>
</reference>
<keyword evidence="2" id="KW-0238">DNA-binding</keyword>
<protein>
    <submittedName>
        <fullName evidence="5">MarR family transcriptional regulator</fullName>
    </submittedName>
</protein>
<evidence type="ECO:0000256" key="3">
    <source>
        <dbReference type="ARBA" id="ARBA00023163"/>
    </source>
</evidence>
<accession>A0A501WL62</accession>
<dbReference type="PRINTS" id="PR00598">
    <property type="entry name" value="HTHMARR"/>
</dbReference>
<proteinExistence type="predicted"/>
<dbReference type="InterPro" id="IPR036390">
    <property type="entry name" value="WH_DNA-bd_sf"/>
</dbReference>
<dbReference type="PROSITE" id="PS50995">
    <property type="entry name" value="HTH_MARR_2"/>
    <property type="match status" value="1"/>
</dbReference>
<evidence type="ECO:0000259" key="4">
    <source>
        <dbReference type="PROSITE" id="PS50995"/>
    </source>
</evidence>
<dbReference type="InterPro" id="IPR000835">
    <property type="entry name" value="HTH_MarR-typ"/>
</dbReference>
<dbReference type="SMART" id="SM00347">
    <property type="entry name" value="HTH_MARR"/>
    <property type="match status" value="1"/>
</dbReference>
<dbReference type="AlphaFoldDB" id="A0A501WL62"/>
<dbReference type="PANTHER" id="PTHR42756:SF1">
    <property type="entry name" value="TRANSCRIPTIONAL REPRESSOR OF EMRAB OPERON"/>
    <property type="match status" value="1"/>
</dbReference>
<dbReference type="SUPFAM" id="SSF46785">
    <property type="entry name" value="Winged helix' DNA-binding domain"/>
    <property type="match status" value="1"/>
</dbReference>
<keyword evidence="3" id="KW-0804">Transcription</keyword>
<dbReference type="InterPro" id="IPR023187">
    <property type="entry name" value="Tscrpt_reg_MarR-type_CS"/>
</dbReference>
<keyword evidence="1" id="KW-0805">Transcription regulation</keyword>
<organism evidence="5 6">
    <name type="scientific">Maribrevibacterium harenarium</name>
    <dbReference type="NCBI Taxonomy" id="2589817"/>
    <lineage>
        <taxon>Bacteria</taxon>
        <taxon>Pseudomonadati</taxon>
        <taxon>Pseudomonadota</taxon>
        <taxon>Gammaproteobacteria</taxon>
        <taxon>Oceanospirillales</taxon>
        <taxon>Oceanospirillaceae</taxon>
        <taxon>Maribrevibacterium</taxon>
    </lineage>
</organism>
<dbReference type="RefSeq" id="WP_140589844.1">
    <property type="nucleotide sequence ID" value="NZ_VFRR01000028.1"/>
</dbReference>
<dbReference type="Pfam" id="PF12802">
    <property type="entry name" value="MarR_2"/>
    <property type="match status" value="1"/>
</dbReference>
<keyword evidence="6" id="KW-1185">Reference proteome</keyword>
<dbReference type="PROSITE" id="PS01117">
    <property type="entry name" value="HTH_MARR_1"/>
    <property type="match status" value="1"/>
</dbReference>
<evidence type="ECO:0000313" key="5">
    <source>
        <dbReference type="EMBL" id="TPE48884.1"/>
    </source>
</evidence>
<comment type="caution">
    <text evidence="5">The sequence shown here is derived from an EMBL/GenBank/DDBJ whole genome shotgun (WGS) entry which is preliminary data.</text>
</comment>
<dbReference type="GO" id="GO:0003700">
    <property type="term" value="F:DNA-binding transcription factor activity"/>
    <property type="evidence" value="ECO:0007669"/>
    <property type="project" value="InterPro"/>
</dbReference>